<sequence>MEASVKFLNGHNTESPSDADAADEISAQSPPSKRGTTVSAIIILGLLAIIIGAIIGVMAVHPPEEKPSFVRAAESIKAVCAVTNDPESCFAEISSVDSRPSDHVIDPEMIFDLTLKLAAHELANISSFPETLILDSTDLGSGSALRECASLFEDAVSQLSRAVESMGEGWLTEGKVADLETWISAAMTDQESCVEGLEEMGSTAVDEVRLRMQRSSVGMSNSLAILANMKAILEQFGLQLH</sequence>
<evidence type="ECO:0000256" key="6">
    <source>
        <dbReference type="ARBA" id="ARBA00023180"/>
    </source>
</evidence>
<feature type="region of interest" description="Disordered" evidence="7">
    <location>
        <begin position="1"/>
        <end position="33"/>
    </location>
</feature>
<dbReference type="PANTHER" id="PTHR31080">
    <property type="entry name" value="PECTINESTERASE INHIBITOR-LIKE"/>
    <property type="match status" value="1"/>
</dbReference>
<dbReference type="InterPro" id="IPR051955">
    <property type="entry name" value="PME_Inhibitor"/>
</dbReference>
<dbReference type="NCBIfam" id="TIGR01614">
    <property type="entry name" value="PME_inhib"/>
    <property type="match status" value="1"/>
</dbReference>
<feature type="transmembrane region" description="Helical" evidence="8">
    <location>
        <begin position="38"/>
        <end position="61"/>
    </location>
</feature>
<evidence type="ECO:0000256" key="3">
    <source>
        <dbReference type="ARBA" id="ARBA00013229"/>
    </source>
</evidence>
<dbReference type="GO" id="GO:0004857">
    <property type="term" value="F:enzyme inhibitor activity"/>
    <property type="evidence" value="ECO:0007669"/>
    <property type="project" value="InterPro"/>
</dbReference>
<dbReference type="SUPFAM" id="SSF101148">
    <property type="entry name" value="Plant invertase/pectin methylesterase inhibitor"/>
    <property type="match status" value="1"/>
</dbReference>
<evidence type="ECO:0000256" key="1">
    <source>
        <dbReference type="ARBA" id="ARBA00006027"/>
    </source>
</evidence>
<comment type="caution">
    <text evidence="10">The sequence shown here is derived from an EMBL/GenBank/DDBJ whole genome shotgun (WGS) entry which is preliminary data.</text>
</comment>
<dbReference type="Gene3D" id="1.20.140.40">
    <property type="entry name" value="Invertase/pectin methylesterase inhibitor family protein"/>
    <property type="match status" value="1"/>
</dbReference>
<dbReference type="FunFam" id="1.20.140.40:FF:000010">
    <property type="entry name" value="Pectinesterase"/>
    <property type="match status" value="1"/>
</dbReference>
<evidence type="ECO:0000313" key="10">
    <source>
        <dbReference type="EMBL" id="KAK9072405.1"/>
    </source>
</evidence>
<comment type="similarity">
    <text evidence="2">In the C-terminal section; belongs to the pectinesterase family.</text>
</comment>
<accession>A0AAP0H770</accession>
<keyword evidence="11" id="KW-1185">Reference proteome</keyword>
<protein>
    <recommendedName>
        <fullName evidence="3">pectinesterase</fullName>
        <ecNumber evidence="3">3.1.1.11</ecNumber>
    </recommendedName>
</protein>
<keyword evidence="8" id="KW-1133">Transmembrane helix</keyword>
<proteinExistence type="inferred from homology"/>
<dbReference type="CDD" id="cd15798">
    <property type="entry name" value="PMEI-like_3"/>
    <property type="match status" value="1"/>
</dbReference>
<organism evidence="10 11">
    <name type="scientific">Deinandra increscens subsp. villosa</name>
    <dbReference type="NCBI Taxonomy" id="3103831"/>
    <lineage>
        <taxon>Eukaryota</taxon>
        <taxon>Viridiplantae</taxon>
        <taxon>Streptophyta</taxon>
        <taxon>Embryophyta</taxon>
        <taxon>Tracheophyta</taxon>
        <taxon>Spermatophyta</taxon>
        <taxon>Magnoliopsida</taxon>
        <taxon>eudicotyledons</taxon>
        <taxon>Gunneridae</taxon>
        <taxon>Pentapetalae</taxon>
        <taxon>asterids</taxon>
        <taxon>campanulids</taxon>
        <taxon>Asterales</taxon>
        <taxon>Asteraceae</taxon>
        <taxon>Asteroideae</taxon>
        <taxon>Heliantheae alliance</taxon>
        <taxon>Madieae</taxon>
        <taxon>Madiinae</taxon>
        <taxon>Deinandra</taxon>
    </lineage>
</organism>
<dbReference type="EMBL" id="JBCNJP010000010">
    <property type="protein sequence ID" value="KAK9072405.1"/>
    <property type="molecule type" value="Genomic_DNA"/>
</dbReference>
<reference evidence="10 11" key="1">
    <citation type="submission" date="2024-04" db="EMBL/GenBank/DDBJ databases">
        <title>The reference genome of an endangered Asteraceae, Deinandra increscens subsp. villosa, native to the Central Coast of California.</title>
        <authorList>
            <person name="Guilliams M."/>
            <person name="Hasenstab-Lehman K."/>
            <person name="Meyer R."/>
            <person name="Mcevoy S."/>
        </authorList>
    </citation>
    <scope>NUCLEOTIDE SEQUENCE [LARGE SCALE GENOMIC DNA]</scope>
    <source>
        <tissue evidence="10">Leaf</tissue>
    </source>
</reference>
<keyword evidence="4" id="KW-0732">Signal</keyword>
<dbReference type="InterPro" id="IPR035513">
    <property type="entry name" value="Invertase/methylesterase_inhib"/>
</dbReference>
<evidence type="ECO:0000256" key="2">
    <source>
        <dbReference type="ARBA" id="ARBA00007786"/>
    </source>
</evidence>
<evidence type="ECO:0000313" key="11">
    <source>
        <dbReference type="Proteomes" id="UP001408789"/>
    </source>
</evidence>
<comment type="similarity">
    <text evidence="1">In the N-terminal section; belongs to the PMEI family.</text>
</comment>
<keyword evidence="8" id="KW-0812">Transmembrane</keyword>
<keyword evidence="5" id="KW-1015">Disulfide bond</keyword>
<dbReference type="Pfam" id="PF04043">
    <property type="entry name" value="PMEI"/>
    <property type="match status" value="1"/>
</dbReference>
<dbReference type="Proteomes" id="UP001408789">
    <property type="component" value="Unassembled WGS sequence"/>
</dbReference>
<dbReference type="PANTHER" id="PTHR31080:SF303">
    <property type="entry name" value="PECTINESTERASE 1-LIKE"/>
    <property type="match status" value="1"/>
</dbReference>
<name>A0AAP0H770_9ASTR</name>
<evidence type="ECO:0000259" key="9">
    <source>
        <dbReference type="SMART" id="SM00856"/>
    </source>
</evidence>
<feature type="domain" description="Pectinesterase inhibitor" evidence="9">
    <location>
        <begin position="71"/>
        <end position="225"/>
    </location>
</feature>
<dbReference type="EC" id="3.1.1.11" evidence="3"/>
<keyword evidence="6" id="KW-0325">Glycoprotein</keyword>
<gene>
    <name evidence="10" type="ORF">SSX86_008839</name>
</gene>
<dbReference type="SMART" id="SM00856">
    <property type="entry name" value="PMEI"/>
    <property type="match status" value="1"/>
</dbReference>
<evidence type="ECO:0000256" key="4">
    <source>
        <dbReference type="ARBA" id="ARBA00022729"/>
    </source>
</evidence>
<dbReference type="AlphaFoldDB" id="A0AAP0H770"/>
<dbReference type="GO" id="GO:0030599">
    <property type="term" value="F:pectinesterase activity"/>
    <property type="evidence" value="ECO:0007669"/>
    <property type="project" value="UniProtKB-EC"/>
</dbReference>
<evidence type="ECO:0000256" key="8">
    <source>
        <dbReference type="SAM" id="Phobius"/>
    </source>
</evidence>
<evidence type="ECO:0000256" key="5">
    <source>
        <dbReference type="ARBA" id="ARBA00023157"/>
    </source>
</evidence>
<keyword evidence="8" id="KW-0472">Membrane</keyword>
<dbReference type="InterPro" id="IPR006501">
    <property type="entry name" value="Pectinesterase_inhib_dom"/>
</dbReference>
<evidence type="ECO:0000256" key="7">
    <source>
        <dbReference type="SAM" id="MobiDB-lite"/>
    </source>
</evidence>